<dbReference type="CDD" id="cd00130">
    <property type="entry name" value="PAS"/>
    <property type="match status" value="7"/>
</dbReference>
<dbReference type="Gene3D" id="3.30.450.20">
    <property type="entry name" value="PAS domain"/>
    <property type="match status" value="8"/>
</dbReference>
<feature type="domain" description="PAS" evidence="9">
    <location>
        <begin position="385"/>
        <end position="430"/>
    </location>
</feature>
<dbReference type="CDD" id="cd17534">
    <property type="entry name" value="REC_DC-like"/>
    <property type="match status" value="1"/>
</dbReference>
<dbReference type="Pfam" id="PF08447">
    <property type="entry name" value="PAS_3"/>
    <property type="match status" value="1"/>
</dbReference>
<dbReference type="Pfam" id="PF00072">
    <property type="entry name" value="Response_reg"/>
    <property type="match status" value="1"/>
</dbReference>
<feature type="domain" description="Histidine kinase" evidence="7">
    <location>
        <begin position="1199"/>
        <end position="1391"/>
    </location>
</feature>
<dbReference type="Pfam" id="PF02518">
    <property type="entry name" value="HATPase_c"/>
    <property type="match status" value="1"/>
</dbReference>
<dbReference type="InterPro" id="IPR001610">
    <property type="entry name" value="PAC"/>
</dbReference>
<feature type="domain" description="Response regulatory" evidence="8">
    <location>
        <begin position="5"/>
        <end position="119"/>
    </location>
</feature>
<dbReference type="SUPFAM" id="SSF55874">
    <property type="entry name" value="ATPase domain of HSP90 chaperone/DNA topoisomerase II/histidine kinase"/>
    <property type="match status" value="1"/>
</dbReference>
<dbReference type="InterPro" id="IPR011495">
    <property type="entry name" value="Sig_transdc_His_kin_sub2_dim/P"/>
</dbReference>
<dbReference type="EC" id="2.7.13.3" evidence="2"/>
<dbReference type="InterPro" id="IPR035965">
    <property type="entry name" value="PAS-like_dom_sf"/>
</dbReference>
<dbReference type="InterPro" id="IPR013656">
    <property type="entry name" value="PAS_4"/>
</dbReference>
<dbReference type="SMART" id="SM00448">
    <property type="entry name" value="REC"/>
    <property type="match status" value="1"/>
</dbReference>
<dbReference type="PROSITE" id="PS50112">
    <property type="entry name" value="PAS"/>
    <property type="match status" value="5"/>
</dbReference>
<feature type="domain" description="PAC" evidence="10">
    <location>
        <begin position="853"/>
        <end position="904"/>
    </location>
</feature>
<dbReference type="Pfam" id="PF13426">
    <property type="entry name" value="PAS_9"/>
    <property type="match status" value="4"/>
</dbReference>
<feature type="domain" description="PAC" evidence="10">
    <location>
        <begin position="1136"/>
        <end position="1188"/>
    </location>
</feature>
<dbReference type="PANTHER" id="PTHR43304">
    <property type="entry name" value="PHYTOCHROME-LIKE PROTEIN CPH1"/>
    <property type="match status" value="1"/>
</dbReference>
<name>A0A8T5UL80_9EURY</name>
<protein>
    <recommendedName>
        <fullName evidence="2">histidine kinase</fullName>
        <ecNumber evidence="2">2.7.13.3</ecNumber>
    </recommendedName>
</protein>
<feature type="domain" description="PAS" evidence="9">
    <location>
        <begin position="131"/>
        <end position="201"/>
    </location>
</feature>
<dbReference type="Pfam" id="PF07568">
    <property type="entry name" value="HisKA_2"/>
    <property type="match status" value="1"/>
</dbReference>
<dbReference type="SUPFAM" id="SSF55785">
    <property type="entry name" value="PYP-like sensor domain (PAS domain)"/>
    <property type="match status" value="8"/>
</dbReference>
<dbReference type="Gene3D" id="3.30.565.10">
    <property type="entry name" value="Histidine kinase-like ATPase, C-terminal domain"/>
    <property type="match status" value="1"/>
</dbReference>
<accession>A0A8T5UL80</accession>
<dbReference type="InterPro" id="IPR036890">
    <property type="entry name" value="HATPase_C_sf"/>
</dbReference>
<dbReference type="PROSITE" id="PS50113">
    <property type="entry name" value="PAC"/>
    <property type="match status" value="4"/>
</dbReference>
<dbReference type="Gene3D" id="2.10.70.100">
    <property type="match status" value="1"/>
</dbReference>
<feature type="domain" description="PAC" evidence="10">
    <location>
        <begin position="472"/>
        <end position="525"/>
    </location>
</feature>
<dbReference type="PROSITE" id="PS50110">
    <property type="entry name" value="RESPONSE_REGULATORY"/>
    <property type="match status" value="1"/>
</dbReference>
<dbReference type="RefSeq" id="WP_223790284.1">
    <property type="nucleotide sequence ID" value="NZ_JAIOUQ010000002.1"/>
</dbReference>
<dbReference type="InterPro" id="IPR052162">
    <property type="entry name" value="Sensor_kinase/Photoreceptor"/>
</dbReference>
<dbReference type="SUPFAM" id="SSF52172">
    <property type="entry name" value="CheY-like"/>
    <property type="match status" value="1"/>
</dbReference>
<dbReference type="SMART" id="SM00091">
    <property type="entry name" value="PAS"/>
    <property type="match status" value="8"/>
</dbReference>
<proteinExistence type="predicted"/>
<dbReference type="InterPro" id="IPR003594">
    <property type="entry name" value="HATPase_dom"/>
</dbReference>
<evidence type="ECO:0000259" key="8">
    <source>
        <dbReference type="PROSITE" id="PS50110"/>
    </source>
</evidence>
<dbReference type="SMART" id="SM00086">
    <property type="entry name" value="PAC"/>
    <property type="match status" value="7"/>
</dbReference>
<evidence type="ECO:0000259" key="10">
    <source>
        <dbReference type="PROSITE" id="PS50113"/>
    </source>
</evidence>
<feature type="domain" description="PAS" evidence="9">
    <location>
        <begin position="654"/>
        <end position="715"/>
    </location>
</feature>
<dbReference type="Pfam" id="PF08448">
    <property type="entry name" value="PAS_4"/>
    <property type="match status" value="2"/>
</dbReference>
<keyword evidence="4" id="KW-0808">Transferase</keyword>
<dbReference type="PANTHER" id="PTHR43304:SF1">
    <property type="entry name" value="PAC DOMAIN-CONTAINING PROTEIN"/>
    <property type="match status" value="1"/>
</dbReference>
<comment type="catalytic activity">
    <reaction evidence="1">
        <text>ATP + protein L-histidine = ADP + protein N-phospho-L-histidine.</text>
        <dbReference type="EC" id="2.7.13.3"/>
    </reaction>
</comment>
<dbReference type="Proteomes" id="UP000825933">
    <property type="component" value="Unassembled WGS sequence"/>
</dbReference>
<dbReference type="GO" id="GO:0004673">
    <property type="term" value="F:protein histidine kinase activity"/>
    <property type="evidence" value="ECO:0007669"/>
    <property type="project" value="UniProtKB-EC"/>
</dbReference>
<evidence type="ECO:0000256" key="6">
    <source>
        <dbReference type="PROSITE-ProRule" id="PRU00169"/>
    </source>
</evidence>
<dbReference type="PROSITE" id="PS50109">
    <property type="entry name" value="HIS_KIN"/>
    <property type="match status" value="1"/>
</dbReference>
<keyword evidence="5" id="KW-0418">Kinase</keyword>
<dbReference type="InterPro" id="IPR011006">
    <property type="entry name" value="CheY-like_superfamily"/>
</dbReference>
<feature type="domain" description="PAS" evidence="9">
    <location>
        <begin position="526"/>
        <end position="578"/>
    </location>
</feature>
<dbReference type="InterPro" id="IPR001789">
    <property type="entry name" value="Sig_transdc_resp-reg_receiver"/>
</dbReference>
<evidence type="ECO:0000256" key="5">
    <source>
        <dbReference type="ARBA" id="ARBA00022777"/>
    </source>
</evidence>
<organism evidence="11 12">
    <name type="scientific">Methanobacterium spitsbergense</name>
    <dbReference type="NCBI Taxonomy" id="2874285"/>
    <lineage>
        <taxon>Archaea</taxon>
        <taxon>Methanobacteriati</taxon>
        <taxon>Methanobacteriota</taxon>
        <taxon>Methanomada group</taxon>
        <taxon>Methanobacteria</taxon>
        <taxon>Methanobacteriales</taxon>
        <taxon>Methanobacteriaceae</taxon>
        <taxon>Methanobacterium</taxon>
    </lineage>
</organism>
<evidence type="ECO:0000256" key="1">
    <source>
        <dbReference type="ARBA" id="ARBA00000085"/>
    </source>
</evidence>
<evidence type="ECO:0000256" key="3">
    <source>
        <dbReference type="ARBA" id="ARBA00022553"/>
    </source>
</evidence>
<dbReference type="NCBIfam" id="TIGR00229">
    <property type="entry name" value="sensory_box"/>
    <property type="match status" value="6"/>
</dbReference>
<evidence type="ECO:0000259" key="7">
    <source>
        <dbReference type="PROSITE" id="PS50109"/>
    </source>
</evidence>
<dbReference type="Gene3D" id="3.40.50.2300">
    <property type="match status" value="1"/>
</dbReference>
<feature type="domain" description="PAC" evidence="10">
    <location>
        <begin position="204"/>
        <end position="256"/>
    </location>
</feature>
<gene>
    <name evidence="11" type="ORF">K8N75_00845</name>
</gene>
<dbReference type="EMBL" id="JAIOUQ010000002">
    <property type="protein sequence ID" value="MBZ2164602.1"/>
    <property type="molecule type" value="Genomic_DNA"/>
</dbReference>
<evidence type="ECO:0000259" key="9">
    <source>
        <dbReference type="PROSITE" id="PS50112"/>
    </source>
</evidence>
<evidence type="ECO:0000313" key="12">
    <source>
        <dbReference type="Proteomes" id="UP000825933"/>
    </source>
</evidence>
<keyword evidence="3 6" id="KW-0597">Phosphoprotein</keyword>
<evidence type="ECO:0000313" key="11">
    <source>
        <dbReference type="EMBL" id="MBZ2164602.1"/>
    </source>
</evidence>
<evidence type="ECO:0000256" key="2">
    <source>
        <dbReference type="ARBA" id="ARBA00012438"/>
    </source>
</evidence>
<keyword evidence="12" id="KW-1185">Reference proteome</keyword>
<dbReference type="InterPro" id="IPR000700">
    <property type="entry name" value="PAS-assoc_C"/>
</dbReference>
<evidence type="ECO:0000256" key="4">
    <source>
        <dbReference type="ARBA" id="ARBA00022679"/>
    </source>
</evidence>
<dbReference type="SMART" id="SM00387">
    <property type="entry name" value="HATPase_c"/>
    <property type="match status" value="1"/>
</dbReference>
<comment type="caution">
    <text evidence="11">The sequence shown here is derived from an EMBL/GenBank/DDBJ whole genome shotgun (WGS) entry which is preliminary data.</text>
</comment>
<feature type="modified residue" description="4-aspartylphosphate" evidence="6">
    <location>
        <position position="55"/>
    </location>
</feature>
<dbReference type="InterPro" id="IPR013655">
    <property type="entry name" value="PAS_fold_3"/>
</dbReference>
<feature type="domain" description="PAS" evidence="9">
    <location>
        <begin position="778"/>
        <end position="850"/>
    </location>
</feature>
<dbReference type="InterPro" id="IPR005467">
    <property type="entry name" value="His_kinase_dom"/>
</dbReference>
<dbReference type="InterPro" id="IPR000014">
    <property type="entry name" value="PAS"/>
</dbReference>
<sequence>MADVKILLVEDENIEAVDIKRTLESFGYEVLYVASSGEEAVEKALEIMPDLILMDIILKEDIDGIEAVSNIKDRNIPVIYLTAHSEESTIERAKLTEPYGYIIKPYDHTELKYAIELAIYKNQMEKELKESEKKFYLLFENSPLPYQSLDENGFLLDINPAWLDILGYSKDEVIGKNFADFLAPGYKEHFKKNFPHFKNAGEIHEVEFEMKHKDGSQINVSYEGKIGYNELGNFKQTHCIFHDITQQKKAEKALKVSENKYHAIFDNASDGIFLMKGENIIECNEKTLEIYKVTRKQIIGQTPYDFSPELQPDGTRSKDRAIEHIKKALDGYPQHFNWKHLSYDGIPIYSEITLNRIKIENEYLIQAIIRDVTEQEEAKKVLKESKQRLTDIINFLPDATFAIDLEGKVIAWNNSIEKMTGTLKEDIIGKGDHAYSIPWYGERRPILIDLIKLGNPEFREKYEYIHKQGKTLYAEVFVPSVYDGRGAYLWVTASPLLNSKGEQYGAIESVRDITERKKAEISLKKSAERFRAVAESAIDAIVTTDENGKIIFFNHSLTKIFGYTKEDLTGKPLTILMPIRYHKNYLISLQKFKESGKHRIIGKTVTTIGLKKDKSEFPFEMSLSAWKSEQKIYFTSIIRDLSERQKAEKTLKESETYYRTMFENTGTATIIIDKDMTISQANTQAEKLSGYSKNEIEGKKKWTNFIVKEELDRLKGYYALRNGPDVPPRQYETKFRDKHGNIKNIHVTIATIPGTQKELASILDITENKKVENALKESKKKYKTLFESNPNYTILIGSNGVILDYNGAAEQIIGISKEKLVGKHFMELEIFPEDELDLLEKKFSHLLKHEDITPFETRIKDKNGEIRHGETSLTIIKKDNMPGYILVIFSDITERKKAEKELLESEGLLRGLFDNMPSGISVYQVQNDGSNGSDYIIKEFNVASQKIEGMTRENVIGKSLKDIRPEIDEYGLIPIFKEVWETGKPIQYPAKIYVDEKFANYYQNYVFKAPTGEIVAIYEDVTKQENAKEALKKQTAEKVHANILLEAEIKERKKKDKIIQDNVRRLNIALESADMGAWDLDLVNDTTIRTLDHDKIFGYDTLLPEWDTKIFFEHILPEDRKYVQQRFEKSYDTKKLFFQCRIIRADKEIRWIEVYGNVYNDEKDVPIRILGVISDITERKEAETHLLRAIDEKEMLLREIHHRVKNNMQIISSFLSLQSSQVFDKRDTSLFINVQDRVKSMALIHDNLYQSEDISSIQIKEYILALTSQLFATYSTLSKNIKLITDIMDITLNMETAIPLGLIISEMVTNSLKHAFPNSKGEISISLHTKDEETELIVNDNGIGVPKDFDIQKPKKLGLQLLKTLVEQLEGTIKLDQNEGTTFKITFKELKYKERI</sequence>
<dbReference type="GO" id="GO:0000160">
    <property type="term" value="P:phosphorelay signal transduction system"/>
    <property type="evidence" value="ECO:0007669"/>
    <property type="project" value="InterPro"/>
</dbReference>
<reference evidence="12" key="1">
    <citation type="journal article" date="2022" name="Microbiol. Resour. Announc.">
        <title>Draft Genome Sequence of a Methanogenic Archaeon from West Spitsbergen Permafrost.</title>
        <authorList>
            <person name="Trubitsyn V."/>
            <person name="Rivkina E."/>
            <person name="Shcherbakova V."/>
        </authorList>
    </citation>
    <scope>NUCLEOTIDE SEQUENCE [LARGE SCALE GENOMIC DNA]</scope>
    <source>
        <strain evidence="12">VT</strain>
    </source>
</reference>